<dbReference type="InterPro" id="IPR006127">
    <property type="entry name" value="ZnuA-like"/>
</dbReference>
<proteinExistence type="inferred from homology"/>
<protein>
    <recommendedName>
        <fullName evidence="6">Zinc ABC transporter substrate-binding protein</fullName>
    </recommendedName>
</protein>
<evidence type="ECO:0000256" key="3">
    <source>
        <dbReference type="ARBA" id="ARBA00022729"/>
    </source>
</evidence>
<dbReference type="InterPro" id="IPR050492">
    <property type="entry name" value="Bact_metal-bind_prot9"/>
</dbReference>
<dbReference type="GO" id="GO:0046872">
    <property type="term" value="F:metal ion binding"/>
    <property type="evidence" value="ECO:0007669"/>
    <property type="project" value="InterPro"/>
</dbReference>
<sequence>KVDDVVLLAFREGPVFDDHEGHDHEDRDHDDHAGHDHDGTDPHMWLDPVNAQLWLDAIASEFGRIDPQNANRYIANAESGKERIAQATHRIEDYLVPVHNQEFLVYHDAYRYFEERFGITATGSVRLSDATSPSSRRLRTLKELVEEKGIACVLSEPQFSSDLIDNVFGSRKLRLGVVDPVGLNLKLGPSLYPELLENIALGIAQCVKQ</sequence>
<keyword evidence="3" id="KW-0732">Signal</keyword>
<feature type="non-terminal residue" evidence="5">
    <location>
        <position position="1"/>
    </location>
</feature>
<dbReference type="Pfam" id="PF01297">
    <property type="entry name" value="ZnuA"/>
    <property type="match status" value="1"/>
</dbReference>
<evidence type="ECO:0008006" key="6">
    <source>
        <dbReference type="Google" id="ProtNLM"/>
    </source>
</evidence>
<reference evidence="5" key="1">
    <citation type="submission" date="2018-05" db="EMBL/GenBank/DDBJ databases">
        <authorList>
            <person name="Lanie J.A."/>
            <person name="Ng W.-L."/>
            <person name="Kazmierczak K.M."/>
            <person name="Andrzejewski T.M."/>
            <person name="Davidsen T.M."/>
            <person name="Wayne K.J."/>
            <person name="Tettelin H."/>
            <person name="Glass J.I."/>
            <person name="Rusch D."/>
            <person name="Podicherti R."/>
            <person name="Tsui H.-C.T."/>
            <person name="Winkler M.E."/>
        </authorList>
    </citation>
    <scope>NUCLEOTIDE SEQUENCE</scope>
</reference>
<gene>
    <name evidence="5" type="ORF">METZ01_LOCUS354351</name>
</gene>
<evidence type="ECO:0000256" key="4">
    <source>
        <dbReference type="SAM" id="MobiDB-lite"/>
    </source>
</evidence>
<feature type="region of interest" description="Disordered" evidence="4">
    <location>
        <begin position="16"/>
        <end position="41"/>
    </location>
</feature>
<dbReference type="PANTHER" id="PTHR42953">
    <property type="entry name" value="HIGH-AFFINITY ZINC UPTAKE SYSTEM PROTEIN ZNUA-RELATED"/>
    <property type="match status" value="1"/>
</dbReference>
<dbReference type="AlphaFoldDB" id="A0A382RWT2"/>
<dbReference type="Gene3D" id="3.40.50.1980">
    <property type="entry name" value="Nitrogenase molybdenum iron protein domain"/>
    <property type="match status" value="2"/>
</dbReference>
<organism evidence="5">
    <name type="scientific">marine metagenome</name>
    <dbReference type="NCBI Taxonomy" id="408172"/>
    <lineage>
        <taxon>unclassified sequences</taxon>
        <taxon>metagenomes</taxon>
        <taxon>ecological metagenomes</taxon>
    </lineage>
</organism>
<dbReference type="PANTHER" id="PTHR42953:SF3">
    <property type="entry name" value="HIGH-AFFINITY ZINC UPTAKE SYSTEM PROTEIN ZNUA"/>
    <property type="match status" value="1"/>
</dbReference>
<accession>A0A382RWT2</accession>
<evidence type="ECO:0000313" key="5">
    <source>
        <dbReference type="EMBL" id="SVD01497.1"/>
    </source>
</evidence>
<name>A0A382RWT2_9ZZZZ</name>
<evidence type="ECO:0000256" key="1">
    <source>
        <dbReference type="ARBA" id="ARBA00011028"/>
    </source>
</evidence>
<dbReference type="EMBL" id="UINC01124386">
    <property type="protein sequence ID" value="SVD01497.1"/>
    <property type="molecule type" value="Genomic_DNA"/>
</dbReference>
<dbReference type="GO" id="GO:0030001">
    <property type="term" value="P:metal ion transport"/>
    <property type="evidence" value="ECO:0007669"/>
    <property type="project" value="InterPro"/>
</dbReference>
<evidence type="ECO:0000256" key="2">
    <source>
        <dbReference type="ARBA" id="ARBA00022448"/>
    </source>
</evidence>
<dbReference type="SUPFAM" id="SSF53807">
    <property type="entry name" value="Helical backbone' metal receptor"/>
    <property type="match status" value="1"/>
</dbReference>
<comment type="similarity">
    <text evidence="1">Belongs to the bacterial solute-binding protein 9 family.</text>
</comment>
<keyword evidence="2" id="KW-0813">Transport</keyword>